<feature type="transmembrane region" description="Helical" evidence="11">
    <location>
        <begin position="279"/>
        <end position="299"/>
    </location>
</feature>
<evidence type="ECO:0000259" key="12">
    <source>
        <dbReference type="Pfam" id="PF00999"/>
    </source>
</evidence>
<name>A0A7J7GZ20_CAMSI</name>
<dbReference type="Pfam" id="PF00999">
    <property type="entry name" value="Na_H_Exchanger"/>
    <property type="match status" value="1"/>
</dbReference>
<feature type="region of interest" description="Disordered" evidence="10">
    <location>
        <begin position="964"/>
        <end position="986"/>
    </location>
</feature>
<feature type="transmembrane region" description="Helical" evidence="11">
    <location>
        <begin position="77"/>
        <end position="97"/>
    </location>
</feature>
<feature type="transmembrane region" description="Helical" evidence="11">
    <location>
        <begin position="390"/>
        <end position="409"/>
    </location>
</feature>
<reference evidence="14 15" key="2">
    <citation type="submission" date="2020-07" db="EMBL/GenBank/DDBJ databases">
        <title>Genome assembly of wild tea tree DASZ reveals pedigree and selection history of tea varieties.</title>
        <authorList>
            <person name="Zhang W."/>
        </authorList>
    </citation>
    <scope>NUCLEOTIDE SEQUENCE [LARGE SCALE GENOMIC DNA]</scope>
    <source>
        <strain evidence="15">cv. G240</strain>
        <tissue evidence="14">Leaf</tissue>
    </source>
</reference>
<dbReference type="PANTHER" id="PTHR32468:SF96">
    <property type="entry name" value="CATION_H(+) ANTIPORTER 26-RELATED"/>
    <property type="match status" value="1"/>
</dbReference>
<dbReference type="InterPro" id="IPR050794">
    <property type="entry name" value="CPA2_transporter"/>
</dbReference>
<feature type="transmembrane region" description="Helical" evidence="11">
    <location>
        <begin position="112"/>
        <end position="131"/>
    </location>
</feature>
<accession>A0A7J7GZ20</accession>
<feature type="transmembrane region" description="Helical" evidence="11">
    <location>
        <begin position="43"/>
        <end position="65"/>
    </location>
</feature>
<keyword evidence="5" id="KW-0630">Potassium</keyword>
<proteinExistence type="inferred from homology"/>
<dbReference type="InterPro" id="IPR038770">
    <property type="entry name" value="Na+/solute_symporter_sf"/>
</dbReference>
<evidence type="ECO:0000256" key="11">
    <source>
        <dbReference type="SAM" id="Phobius"/>
    </source>
</evidence>
<keyword evidence="7" id="KW-0406">Ion transport</keyword>
<keyword evidence="15" id="KW-1185">Reference proteome</keyword>
<feature type="transmembrane region" description="Helical" evidence="11">
    <location>
        <begin position="362"/>
        <end position="384"/>
    </location>
</feature>
<evidence type="ECO:0000256" key="7">
    <source>
        <dbReference type="ARBA" id="ARBA00023065"/>
    </source>
</evidence>
<dbReference type="AlphaFoldDB" id="A0A7J7GZ20"/>
<organism evidence="14 15">
    <name type="scientific">Camellia sinensis</name>
    <name type="common">Tea plant</name>
    <name type="synonym">Thea sinensis</name>
    <dbReference type="NCBI Taxonomy" id="4442"/>
    <lineage>
        <taxon>Eukaryota</taxon>
        <taxon>Viridiplantae</taxon>
        <taxon>Streptophyta</taxon>
        <taxon>Embryophyta</taxon>
        <taxon>Tracheophyta</taxon>
        <taxon>Spermatophyta</taxon>
        <taxon>Magnoliopsida</taxon>
        <taxon>eudicotyledons</taxon>
        <taxon>Gunneridae</taxon>
        <taxon>Pentapetalae</taxon>
        <taxon>asterids</taxon>
        <taxon>Ericales</taxon>
        <taxon>Theaceae</taxon>
        <taxon>Camellia</taxon>
    </lineage>
</organism>
<evidence type="ECO:0000313" key="15">
    <source>
        <dbReference type="Proteomes" id="UP000593564"/>
    </source>
</evidence>
<dbReference type="Proteomes" id="UP000593564">
    <property type="component" value="Unassembled WGS sequence"/>
</dbReference>
<dbReference type="Gene3D" id="1.20.1530.20">
    <property type="match status" value="1"/>
</dbReference>
<dbReference type="GO" id="GO:0006885">
    <property type="term" value="P:regulation of pH"/>
    <property type="evidence" value="ECO:0007669"/>
    <property type="project" value="TreeGrafter"/>
</dbReference>
<evidence type="ECO:0000256" key="10">
    <source>
        <dbReference type="SAM" id="MobiDB-lite"/>
    </source>
</evidence>
<feature type="transmembrane region" description="Helical" evidence="11">
    <location>
        <begin position="319"/>
        <end position="341"/>
    </location>
</feature>
<keyword evidence="4 11" id="KW-0812">Transmembrane</keyword>
<comment type="similarity">
    <text evidence="9">Belongs to the monovalent cation:proton antiporter 2 (CPA2) transporter (TC 2.A.37) family. CHX (TC 2.A.37.4) subfamily.</text>
</comment>
<keyword evidence="2" id="KW-0813">Transport</keyword>
<protein>
    <recommendedName>
        <fullName evidence="16">Cation/H+ exchanger domain-containing protein</fullName>
    </recommendedName>
</protein>
<evidence type="ECO:0000256" key="6">
    <source>
        <dbReference type="ARBA" id="ARBA00022989"/>
    </source>
</evidence>
<comment type="subcellular location">
    <subcellularLocation>
        <location evidence="1">Membrane</location>
        <topology evidence="1">Multi-pass membrane protein</topology>
    </subcellularLocation>
</comment>
<feature type="transmembrane region" description="Helical" evidence="11">
    <location>
        <begin position="421"/>
        <end position="444"/>
    </location>
</feature>
<sequence>MSMPNSTETELPFILNHWGIPHSCQYLSAASTSKGLFRKNELILTYPIPFLLLQIGLTIILSSVMRYFLKPLKQPRFVAEMLTGILLGPSMFKWVGLGEFYESLHTINKTNLMSFMELFGFASFSFIVGIRTDVSVIKSSGKLSWIIGALTFLTPLTFSFAAISIMNNDPDKNQQWIAGLTSSTSFQVTSLLLEDVKLLNSEIGRLAMSSSLISSCSCWTFRNTRTFLYQASAFHFTTGAYFQSQLPRLLLIMTIIFVLRPFMFRMMKKIPEGGSIKESQFAIIFVIYLMICFTFEYLGYQAYFGAMILGLVMPPGPPLGAGVLEKLEIFISAVLLPAYIVDAGRYVDVYTINMATFGRTGVLIMVSFLGKLVASVVPLVIYKLPYKDSFTLGLILSSQGLFDIFFYKVYMRYELIEIDIYSIITIMTVLNAAIATPVICHLYNPSKRYMNYKRRTIQQSIHDSEFRIVLCIHEEDQVFSLLNLLNVSHPTHERPIRAFVLDLMELVGRDHPVLINHQFHKPRSPSSHTRTDRIINALHHHELNCEGTIKHYHFTSITPYSTMYDDICTLALEKSASLLIIPFHKSESTAVRGVTKNVLEKAPCSVGLLIDKRIVMNWKLDSHSRTKFHVCVIFVGGPDSREALAYGIRMVENQATRLTVIRLIAEDEFISDLMEAKLDLKMINALRNMYGENQDVEYSEVIVKDGVETSRVLLAIEDHYDFMLVGRRLDSDSPLVTGLTDWSYMDELGIIGDILASSDMKVNASVLGMWDQATWLVGAEAGLLRVRPRCLPVSMGSTVHALARQEDRRLTDSTYLELGLPECSRVRLYRSSANGSLRYAAQPGQEKPRRFRQSAELRRGILTVCLSGDCWICADRWDSSTTCRETNGSRFGAQKLTAVVFTGRLDRQELGRKEYGLAGIFAPCTIGAVCGNFERQNLVFQTHLIAVHGEQRQDSVVCHRRSYPGVRQTERRTSRHSSYGGPGNFSKRAFKRRAEEALDIHGVQIVTDGKGVVGVGDHSERTQPHRSCSQSQRRTPSISITRNYKVGDSDAHIEKSSVQDSTYQPSRPATMLMYFYSARSEDLRVVLKERARRREAQRVPAFQWLSYGVHTSEEARMPPPRLAAPLLLVTDLARLSATPFFHGDRNNTASRGLPPAYVHSLRQKNRSLYACKPLPTGYGRT</sequence>
<keyword evidence="3" id="KW-0633">Potassium transport</keyword>
<dbReference type="PANTHER" id="PTHR32468">
    <property type="entry name" value="CATION/H + ANTIPORTER"/>
    <property type="match status" value="1"/>
</dbReference>
<gene>
    <name evidence="14" type="ORF">HYC85_018755</name>
</gene>
<feature type="domain" description="Cation/H+ exchanger transmembrane" evidence="12">
    <location>
        <begin position="60"/>
        <end position="438"/>
    </location>
</feature>
<evidence type="ECO:0000256" key="5">
    <source>
        <dbReference type="ARBA" id="ARBA00022958"/>
    </source>
</evidence>
<dbReference type="GO" id="GO:0016020">
    <property type="term" value="C:membrane"/>
    <property type="evidence" value="ECO:0007669"/>
    <property type="project" value="UniProtKB-SubCell"/>
</dbReference>
<feature type="region of interest" description="Disordered" evidence="10">
    <location>
        <begin position="1016"/>
        <end position="1039"/>
    </location>
</feature>
<evidence type="ECO:0000256" key="4">
    <source>
        <dbReference type="ARBA" id="ARBA00022692"/>
    </source>
</evidence>
<feature type="transmembrane region" description="Helical" evidence="11">
    <location>
        <begin position="249"/>
        <end position="267"/>
    </location>
</feature>
<feature type="transmembrane region" description="Helical" evidence="11">
    <location>
        <begin position="143"/>
        <end position="166"/>
    </location>
</feature>
<evidence type="ECO:0000256" key="9">
    <source>
        <dbReference type="ARBA" id="ARBA00038341"/>
    </source>
</evidence>
<dbReference type="Gene3D" id="3.40.50.12370">
    <property type="match status" value="1"/>
</dbReference>
<comment type="caution">
    <text evidence="14">The sequence shown here is derived from an EMBL/GenBank/DDBJ whole genome shotgun (WGS) entry which is preliminary data.</text>
</comment>
<dbReference type="InterPro" id="IPR006153">
    <property type="entry name" value="Cation/H_exchanger_TM"/>
</dbReference>
<keyword evidence="8 11" id="KW-0472">Membrane</keyword>
<evidence type="ECO:0000256" key="8">
    <source>
        <dbReference type="ARBA" id="ARBA00023136"/>
    </source>
</evidence>
<dbReference type="EMBL" id="JACBKZ010000008">
    <property type="protein sequence ID" value="KAF5944678.1"/>
    <property type="molecule type" value="Genomic_DNA"/>
</dbReference>
<reference evidence="15" key="1">
    <citation type="journal article" date="2020" name="Nat. Commun.">
        <title>Genome assembly of wild tea tree DASZ reveals pedigree and selection history of tea varieties.</title>
        <authorList>
            <person name="Zhang W."/>
            <person name="Zhang Y."/>
            <person name="Qiu H."/>
            <person name="Guo Y."/>
            <person name="Wan H."/>
            <person name="Zhang X."/>
            <person name="Scossa F."/>
            <person name="Alseekh S."/>
            <person name="Zhang Q."/>
            <person name="Wang P."/>
            <person name="Xu L."/>
            <person name="Schmidt M.H."/>
            <person name="Jia X."/>
            <person name="Li D."/>
            <person name="Zhu A."/>
            <person name="Guo F."/>
            <person name="Chen W."/>
            <person name="Ni D."/>
            <person name="Usadel B."/>
            <person name="Fernie A.R."/>
            <person name="Wen W."/>
        </authorList>
    </citation>
    <scope>NUCLEOTIDE SEQUENCE [LARGE SCALE GENOMIC DNA]</scope>
    <source>
        <strain evidence="15">cv. G240</strain>
    </source>
</reference>
<dbReference type="GO" id="GO:1902600">
    <property type="term" value="P:proton transmembrane transport"/>
    <property type="evidence" value="ECO:0007669"/>
    <property type="project" value="InterPro"/>
</dbReference>
<dbReference type="GO" id="GO:0006813">
    <property type="term" value="P:potassium ion transport"/>
    <property type="evidence" value="ECO:0007669"/>
    <property type="project" value="UniProtKB-KW"/>
</dbReference>
<evidence type="ECO:0000259" key="13">
    <source>
        <dbReference type="Pfam" id="PF23259"/>
    </source>
</evidence>
<feature type="compositionally biased region" description="Polar residues" evidence="10">
    <location>
        <begin position="1025"/>
        <end position="1039"/>
    </location>
</feature>
<evidence type="ECO:0000313" key="14">
    <source>
        <dbReference type="EMBL" id="KAF5944678.1"/>
    </source>
</evidence>
<dbReference type="Pfam" id="PF23259">
    <property type="entry name" value="CHX17_C"/>
    <property type="match status" value="1"/>
</dbReference>
<evidence type="ECO:0000256" key="1">
    <source>
        <dbReference type="ARBA" id="ARBA00004141"/>
    </source>
</evidence>
<evidence type="ECO:0008006" key="16">
    <source>
        <dbReference type="Google" id="ProtNLM"/>
    </source>
</evidence>
<evidence type="ECO:0000256" key="2">
    <source>
        <dbReference type="ARBA" id="ARBA00022448"/>
    </source>
</evidence>
<feature type="domain" description="Cation/H(+) antiporter C-terminal" evidence="13">
    <location>
        <begin position="629"/>
        <end position="768"/>
    </location>
</feature>
<dbReference type="GO" id="GO:0012505">
    <property type="term" value="C:endomembrane system"/>
    <property type="evidence" value="ECO:0007669"/>
    <property type="project" value="TreeGrafter"/>
</dbReference>
<keyword evidence="6 11" id="KW-1133">Transmembrane helix</keyword>
<evidence type="ECO:0000256" key="3">
    <source>
        <dbReference type="ARBA" id="ARBA00022538"/>
    </source>
</evidence>
<dbReference type="GO" id="GO:0015297">
    <property type="term" value="F:antiporter activity"/>
    <property type="evidence" value="ECO:0007669"/>
    <property type="project" value="InterPro"/>
</dbReference>
<dbReference type="InterPro" id="IPR057290">
    <property type="entry name" value="CHX17_C"/>
</dbReference>